<feature type="region of interest" description="Disordered" evidence="13">
    <location>
        <begin position="106"/>
        <end position="125"/>
    </location>
</feature>
<keyword evidence="4" id="KW-0813">Transport</keyword>
<evidence type="ECO:0000256" key="3">
    <source>
        <dbReference type="ARBA" id="ARBA00009548"/>
    </source>
</evidence>
<evidence type="ECO:0000256" key="8">
    <source>
        <dbReference type="ARBA" id="ARBA00022845"/>
    </source>
</evidence>
<evidence type="ECO:0000256" key="5">
    <source>
        <dbReference type="ARBA" id="ARBA00022490"/>
    </source>
</evidence>
<dbReference type="GO" id="GO:0051028">
    <property type="term" value="P:mRNA transport"/>
    <property type="evidence" value="ECO:0007669"/>
    <property type="project" value="UniProtKB-KW"/>
</dbReference>
<evidence type="ECO:0000256" key="11">
    <source>
        <dbReference type="ARBA" id="ARBA00023187"/>
    </source>
</evidence>
<evidence type="ECO:0000256" key="1">
    <source>
        <dbReference type="ARBA" id="ARBA00004123"/>
    </source>
</evidence>
<evidence type="ECO:0000259" key="14">
    <source>
        <dbReference type="Pfam" id="PF09405"/>
    </source>
</evidence>
<dbReference type="GO" id="GO:0005737">
    <property type="term" value="C:cytoplasm"/>
    <property type="evidence" value="ECO:0007669"/>
    <property type="project" value="UniProtKB-SubCell"/>
</dbReference>
<sequence length="262" mass="30590">MSLKISKNSKNRNEERKVQNNEKVTSESRRNRRRSRERSVTRLNRLGGREHHRDRVDSCIFSGESQVVTSSNKSNRHQVSSGFAQIGFGNRRLGFSRNSYTNGFENRSGQFFRGNMPRNGRGIRDNMEHRLPYGRTDRRSQRFEIRSEATTKENSEKPVMNLFDPCKVPTGKSYFTHDDRTNVPIRSRNMRRSNTRRMNFAPVGWRNAARAYDSDRNDDIGDASSRNRQDSQRRHGKSASDGIWKHDLFENDSEISKESRNL</sequence>
<evidence type="ECO:0000313" key="15">
    <source>
        <dbReference type="EMBL" id="VDN53259.1"/>
    </source>
</evidence>
<dbReference type="Proteomes" id="UP000038040">
    <property type="component" value="Unplaced"/>
</dbReference>
<evidence type="ECO:0000256" key="13">
    <source>
        <dbReference type="SAM" id="MobiDB-lite"/>
    </source>
</evidence>
<feature type="compositionally biased region" description="Basic and acidic residues" evidence="13">
    <location>
        <begin position="243"/>
        <end position="262"/>
    </location>
</feature>
<dbReference type="Proteomes" id="UP000274756">
    <property type="component" value="Unassembled WGS sequence"/>
</dbReference>
<dbReference type="Pfam" id="PF09405">
    <property type="entry name" value="Btz"/>
    <property type="match status" value="1"/>
</dbReference>
<feature type="region of interest" description="Disordered" evidence="13">
    <location>
        <begin position="213"/>
        <end position="262"/>
    </location>
</feature>
<organism evidence="16 18">
    <name type="scientific">Dracunculus medinensis</name>
    <name type="common">Guinea worm</name>
    <dbReference type="NCBI Taxonomy" id="318479"/>
    <lineage>
        <taxon>Eukaryota</taxon>
        <taxon>Metazoa</taxon>
        <taxon>Ecdysozoa</taxon>
        <taxon>Nematoda</taxon>
        <taxon>Chromadorea</taxon>
        <taxon>Rhabditida</taxon>
        <taxon>Spirurina</taxon>
        <taxon>Dracunculoidea</taxon>
        <taxon>Dracunculidae</taxon>
        <taxon>Dracunculus</taxon>
    </lineage>
</organism>
<keyword evidence="8" id="KW-0810">Translation regulation</keyword>
<evidence type="ECO:0000256" key="7">
    <source>
        <dbReference type="ARBA" id="ARBA00022816"/>
    </source>
</evidence>
<keyword evidence="5" id="KW-0963">Cytoplasm</keyword>
<proteinExistence type="inferred from homology"/>
<keyword evidence="6" id="KW-0507">mRNA processing</keyword>
<evidence type="ECO:0000256" key="12">
    <source>
        <dbReference type="ARBA" id="ARBA00023242"/>
    </source>
</evidence>
<feature type="domain" description="Btz" evidence="14">
    <location>
        <begin position="147"/>
        <end position="252"/>
    </location>
</feature>
<dbReference type="WBParaSite" id="DME_0000956501-mRNA-1">
    <property type="protein sequence ID" value="DME_0000956501-mRNA-1"/>
    <property type="gene ID" value="DME_0000956501"/>
</dbReference>
<feature type="region of interest" description="Disordered" evidence="13">
    <location>
        <begin position="1"/>
        <end position="52"/>
    </location>
</feature>
<dbReference type="GO" id="GO:0000184">
    <property type="term" value="P:nuclear-transcribed mRNA catabolic process, nonsense-mediated decay"/>
    <property type="evidence" value="ECO:0007669"/>
    <property type="project" value="UniProtKB-KW"/>
</dbReference>
<name>A0A0N4UNR7_DRAME</name>
<keyword evidence="12" id="KW-0539">Nucleus</keyword>
<evidence type="ECO:0000256" key="6">
    <source>
        <dbReference type="ARBA" id="ARBA00022664"/>
    </source>
</evidence>
<evidence type="ECO:0000313" key="17">
    <source>
        <dbReference type="Proteomes" id="UP000274756"/>
    </source>
</evidence>
<dbReference type="GO" id="GO:0003729">
    <property type="term" value="F:mRNA binding"/>
    <property type="evidence" value="ECO:0007669"/>
    <property type="project" value="InterPro"/>
</dbReference>
<dbReference type="EMBL" id="UYYG01000115">
    <property type="protein sequence ID" value="VDN53259.1"/>
    <property type="molecule type" value="Genomic_DNA"/>
</dbReference>
<evidence type="ECO:0000256" key="10">
    <source>
        <dbReference type="ARBA" id="ARBA00023161"/>
    </source>
</evidence>
<keyword evidence="7" id="KW-0509">mRNA transport</keyword>
<comment type="subcellular location">
    <subcellularLocation>
        <location evidence="2">Cytoplasm</location>
    </subcellularLocation>
    <subcellularLocation>
        <location evidence="1">Nucleus</location>
    </subcellularLocation>
</comment>
<evidence type="ECO:0000256" key="9">
    <source>
        <dbReference type="ARBA" id="ARBA00022884"/>
    </source>
</evidence>
<reference evidence="15 17" key="2">
    <citation type="submission" date="2018-11" db="EMBL/GenBank/DDBJ databases">
        <authorList>
            <consortium name="Pathogen Informatics"/>
        </authorList>
    </citation>
    <scope>NUCLEOTIDE SEQUENCE [LARGE SCALE GENOMIC DNA]</scope>
</reference>
<dbReference type="OrthoDB" id="5833141at2759"/>
<dbReference type="GO" id="GO:0008380">
    <property type="term" value="P:RNA splicing"/>
    <property type="evidence" value="ECO:0007669"/>
    <property type="project" value="UniProtKB-KW"/>
</dbReference>
<gene>
    <name evidence="15" type="ORF">DME_LOCUS3232</name>
</gene>
<dbReference type="GO" id="GO:0006417">
    <property type="term" value="P:regulation of translation"/>
    <property type="evidence" value="ECO:0007669"/>
    <property type="project" value="UniProtKB-KW"/>
</dbReference>
<keyword evidence="9" id="KW-0694">RNA-binding</keyword>
<evidence type="ECO:0000313" key="18">
    <source>
        <dbReference type="WBParaSite" id="DME_0000956501-mRNA-1"/>
    </source>
</evidence>
<evidence type="ECO:0000256" key="4">
    <source>
        <dbReference type="ARBA" id="ARBA00022448"/>
    </source>
</evidence>
<protein>
    <submittedName>
        <fullName evidence="18">Btz domain-containing protein</fullName>
    </submittedName>
</protein>
<feature type="compositionally biased region" description="Basic and acidic residues" evidence="13">
    <location>
        <begin position="11"/>
        <end position="29"/>
    </location>
</feature>
<dbReference type="InterPro" id="IPR018545">
    <property type="entry name" value="Btz_dom"/>
</dbReference>
<dbReference type="GO" id="GO:0035145">
    <property type="term" value="C:exon-exon junction complex"/>
    <property type="evidence" value="ECO:0007669"/>
    <property type="project" value="InterPro"/>
</dbReference>
<keyword evidence="11" id="KW-0508">mRNA splicing</keyword>
<dbReference type="AlphaFoldDB" id="A0A0N4UNR7"/>
<feature type="compositionally biased region" description="Basic and acidic residues" evidence="13">
    <location>
        <begin position="213"/>
        <end position="233"/>
    </location>
</feature>
<evidence type="ECO:0000256" key="2">
    <source>
        <dbReference type="ARBA" id="ARBA00004496"/>
    </source>
</evidence>
<accession>A0A0N4UNR7</accession>
<keyword evidence="10" id="KW-0866">Nonsense-mediated mRNA decay</keyword>
<evidence type="ECO:0000313" key="16">
    <source>
        <dbReference type="Proteomes" id="UP000038040"/>
    </source>
</evidence>
<reference evidence="18" key="1">
    <citation type="submission" date="2017-02" db="UniProtKB">
        <authorList>
            <consortium name="WormBaseParasite"/>
        </authorList>
    </citation>
    <scope>IDENTIFICATION</scope>
</reference>
<comment type="similarity">
    <text evidence="3">Belongs to the CASC3 family.</text>
</comment>
<dbReference type="GO" id="GO:0006397">
    <property type="term" value="P:mRNA processing"/>
    <property type="evidence" value="ECO:0007669"/>
    <property type="project" value="UniProtKB-KW"/>
</dbReference>
<keyword evidence="17" id="KW-1185">Reference proteome</keyword>